<keyword evidence="1" id="KW-1133">Transmembrane helix</keyword>
<feature type="transmembrane region" description="Helical" evidence="1">
    <location>
        <begin position="30"/>
        <end position="47"/>
    </location>
</feature>
<dbReference type="EMBL" id="AUZM01000014">
    <property type="protein sequence ID" value="ERT08101.1"/>
    <property type="molecule type" value="Genomic_DNA"/>
</dbReference>
<dbReference type="PIRSF" id="PIRSF038991">
    <property type="entry name" value="Protein_AbrB"/>
    <property type="match status" value="1"/>
</dbReference>
<feature type="transmembrane region" description="Helical" evidence="1">
    <location>
        <begin position="53"/>
        <end position="70"/>
    </location>
</feature>
<dbReference type="GO" id="GO:0016020">
    <property type="term" value="C:membrane"/>
    <property type="evidence" value="ECO:0007669"/>
    <property type="project" value="InterPro"/>
</dbReference>
<proteinExistence type="predicted"/>
<feature type="transmembrane region" description="Helical" evidence="1">
    <location>
        <begin position="142"/>
        <end position="163"/>
    </location>
</feature>
<dbReference type="RefSeq" id="WP_023065692.1">
    <property type="nucleotide sequence ID" value="NZ_AUZM01000014.1"/>
</dbReference>
<dbReference type="AlphaFoldDB" id="U7QNX3"/>
<feature type="transmembrane region" description="Helical" evidence="1">
    <location>
        <begin position="183"/>
        <end position="201"/>
    </location>
</feature>
<dbReference type="OrthoDB" id="528158at2"/>
<feature type="transmembrane region" description="Helical" evidence="1">
    <location>
        <begin position="233"/>
        <end position="253"/>
    </location>
</feature>
<comment type="caution">
    <text evidence="2">The sequence shown here is derived from an EMBL/GenBank/DDBJ whole genome shotgun (WGS) entry which is preliminary data.</text>
</comment>
<dbReference type="InterPro" id="IPR007820">
    <property type="entry name" value="AbrB_fam"/>
</dbReference>
<dbReference type="GO" id="GO:0010468">
    <property type="term" value="P:regulation of gene expression"/>
    <property type="evidence" value="ECO:0007669"/>
    <property type="project" value="InterPro"/>
</dbReference>
<reference evidence="2 3" key="1">
    <citation type="journal article" date="2013" name="Front. Microbiol.">
        <title>Comparative genomic analyses of the cyanobacterium, Lyngbya aestuarii BL J, a powerful hydrogen producer.</title>
        <authorList>
            <person name="Kothari A."/>
            <person name="Vaughn M."/>
            <person name="Garcia-Pichel F."/>
        </authorList>
    </citation>
    <scope>NUCLEOTIDE SEQUENCE [LARGE SCALE GENOMIC DNA]</scope>
    <source>
        <strain evidence="2 3">BL J</strain>
    </source>
</reference>
<feature type="transmembrane region" description="Helical" evidence="1">
    <location>
        <begin position="265"/>
        <end position="286"/>
    </location>
</feature>
<protein>
    <submittedName>
        <fullName evidence="2">Membrane AbrB duplication domain protein</fullName>
    </submittedName>
</protein>
<dbReference type="InterPro" id="IPR017516">
    <property type="entry name" value="AbrB_dup"/>
</dbReference>
<dbReference type="PANTHER" id="PTHR38457">
    <property type="entry name" value="REGULATOR ABRB-RELATED"/>
    <property type="match status" value="1"/>
</dbReference>
<dbReference type="Pfam" id="PF05145">
    <property type="entry name" value="AbrB"/>
    <property type="match status" value="1"/>
</dbReference>
<sequence length="353" mass="38272">MKPQKIIQQFIFAIAVGFLFYWLNIPVGWLLGPMIVGILYATILGYSQPLPPVFMTLGKAFLGLATAVRFSPDTLILAANYAIPLLLCIAITGIMSLFHGYLLARFSGIDRVTGLLAFIPGLASSIVAIGEEMGADAVAIALFQYLRLLLVIVIVPTLATFLFPANSESPNLIPILTVDQLSIPFVSNLFILAICCGLGIWGGNKFNLPASGFLGTFIVGLIVFWTFPDYIQVPQWLFKIGLLFVGLSIGLKFDFQTVRKLFKAVLIEAVLVISLIICCLAIGYGFHRVAEVDIVTAILGLTPGGLEAMIATVVQLGGDTSLVLAMQLTRMLMILLLTPWLTAFVSKQDQKDV</sequence>
<dbReference type="Gene3D" id="1.20.1530.20">
    <property type="match status" value="1"/>
</dbReference>
<dbReference type="PANTHER" id="PTHR38457:SF1">
    <property type="entry name" value="REGULATOR ABRB-RELATED"/>
    <property type="match status" value="1"/>
</dbReference>
<evidence type="ECO:0000313" key="3">
    <source>
        <dbReference type="Proteomes" id="UP000017127"/>
    </source>
</evidence>
<feature type="transmembrane region" description="Helical" evidence="1">
    <location>
        <begin position="112"/>
        <end position="130"/>
    </location>
</feature>
<dbReference type="PATRIC" id="fig|1348334.3.peg.1839"/>
<keyword evidence="1" id="KW-0812">Transmembrane</keyword>
<accession>U7QNX3</accession>
<dbReference type="InterPro" id="IPR038770">
    <property type="entry name" value="Na+/solute_symporter_sf"/>
</dbReference>
<name>U7QNX3_9CYAN</name>
<keyword evidence="1" id="KW-0472">Membrane</keyword>
<feature type="transmembrane region" description="Helical" evidence="1">
    <location>
        <begin position="328"/>
        <end position="346"/>
    </location>
</feature>
<evidence type="ECO:0000256" key="1">
    <source>
        <dbReference type="SAM" id="Phobius"/>
    </source>
</evidence>
<evidence type="ECO:0000313" key="2">
    <source>
        <dbReference type="EMBL" id="ERT08101.1"/>
    </source>
</evidence>
<keyword evidence="3" id="KW-1185">Reference proteome</keyword>
<feature type="transmembrane region" description="Helical" evidence="1">
    <location>
        <begin position="208"/>
        <end position="227"/>
    </location>
</feature>
<feature type="transmembrane region" description="Helical" evidence="1">
    <location>
        <begin position="82"/>
        <end position="106"/>
    </location>
</feature>
<dbReference type="Proteomes" id="UP000017127">
    <property type="component" value="Unassembled WGS sequence"/>
</dbReference>
<organism evidence="2 3">
    <name type="scientific">Lyngbya aestuarii BL J</name>
    <dbReference type="NCBI Taxonomy" id="1348334"/>
    <lineage>
        <taxon>Bacteria</taxon>
        <taxon>Bacillati</taxon>
        <taxon>Cyanobacteriota</taxon>
        <taxon>Cyanophyceae</taxon>
        <taxon>Oscillatoriophycideae</taxon>
        <taxon>Oscillatoriales</taxon>
        <taxon>Microcoleaceae</taxon>
        <taxon>Lyngbya</taxon>
    </lineage>
</organism>
<dbReference type="NCBIfam" id="TIGR03082">
    <property type="entry name" value="Gneg_AbrB_dup"/>
    <property type="match status" value="2"/>
</dbReference>
<gene>
    <name evidence="2" type="ORF">M595_1886</name>
</gene>